<organism evidence="3 4">
    <name type="scientific">Sphingomonas oryzagri</name>
    <dbReference type="NCBI Taxonomy" id="3042314"/>
    <lineage>
        <taxon>Bacteria</taxon>
        <taxon>Pseudomonadati</taxon>
        <taxon>Pseudomonadota</taxon>
        <taxon>Alphaproteobacteria</taxon>
        <taxon>Sphingomonadales</taxon>
        <taxon>Sphingomonadaceae</taxon>
        <taxon>Sphingomonas</taxon>
    </lineage>
</organism>
<accession>A0ABT6N6G7</accession>
<keyword evidence="4" id="KW-1185">Reference proteome</keyword>
<dbReference type="PANTHER" id="PTHR42951">
    <property type="entry name" value="METALLO-BETA-LACTAMASE DOMAIN-CONTAINING"/>
    <property type="match status" value="1"/>
</dbReference>
<dbReference type="NCBIfam" id="NF033105">
    <property type="entry name" value="bla_subclass_B3"/>
    <property type="match status" value="1"/>
</dbReference>
<dbReference type="InterPro" id="IPR036866">
    <property type="entry name" value="RibonucZ/Hydroxyglut_hydro"/>
</dbReference>
<feature type="signal peptide" evidence="1">
    <location>
        <begin position="1"/>
        <end position="20"/>
    </location>
</feature>
<evidence type="ECO:0000256" key="1">
    <source>
        <dbReference type="SAM" id="SignalP"/>
    </source>
</evidence>
<dbReference type="SUPFAM" id="SSF56281">
    <property type="entry name" value="Metallo-hydrolase/oxidoreductase"/>
    <property type="match status" value="1"/>
</dbReference>
<evidence type="ECO:0000313" key="4">
    <source>
        <dbReference type="Proteomes" id="UP001160625"/>
    </source>
</evidence>
<comment type="caution">
    <text evidence="3">The sequence shown here is derived from an EMBL/GenBank/DDBJ whole genome shotgun (WGS) entry which is preliminary data.</text>
</comment>
<dbReference type="GO" id="GO:0008800">
    <property type="term" value="F:beta-lactamase activity"/>
    <property type="evidence" value="ECO:0007669"/>
    <property type="project" value="UniProtKB-EC"/>
</dbReference>
<dbReference type="Gene3D" id="3.60.15.10">
    <property type="entry name" value="Ribonuclease Z/Hydroxyacylglutathione hydrolase-like"/>
    <property type="match status" value="1"/>
</dbReference>
<keyword evidence="1" id="KW-0732">Signal</keyword>
<reference evidence="3" key="1">
    <citation type="submission" date="2023-04" db="EMBL/GenBank/DDBJ databases">
        <title>Sphingomonas sp. MAHUQ-71 isolated from rice field.</title>
        <authorList>
            <person name="Huq M.A."/>
        </authorList>
    </citation>
    <scope>NUCLEOTIDE SEQUENCE</scope>
    <source>
        <strain evidence="3">MAHUQ-71</strain>
    </source>
</reference>
<dbReference type="InterPro" id="IPR050855">
    <property type="entry name" value="NDM-1-like"/>
</dbReference>
<dbReference type="NCBIfam" id="NF012229">
    <property type="entry name" value="bla_class_B_core"/>
    <property type="match status" value="1"/>
</dbReference>
<dbReference type="PANTHER" id="PTHR42951:SF17">
    <property type="entry name" value="METALLO-BETA-LACTAMASE DOMAIN-CONTAINING PROTEIN"/>
    <property type="match status" value="1"/>
</dbReference>
<dbReference type="InterPro" id="IPR001279">
    <property type="entry name" value="Metallo-B-lactamas"/>
</dbReference>
<feature type="domain" description="Metallo-beta-lactamase" evidence="2">
    <location>
        <begin position="57"/>
        <end position="249"/>
    </location>
</feature>
<name>A0ABT6N6G7_9SPHN</name>
<proteinExistence type="predicted"/>
<keyword evidence="3" id="KW-0378">Hydrolase</keyword>
<protein>
    <submittedName>
        <fullName evidence="3">Subclass B3 metallo-beta-lactamase</fullName>
        <ecNumber evidence="3">3.5.2.6</ecNumber>
    </submittedName>
</protein>
<dbReference type="EMBL" id="JARYGZ010000004">
    <property type="protein sequence ID" value="MDH7640708.1"/>
    <property type="molecule type" value="Genomic_DNA"/>
</dbReference>
<dbReference type="RefSeq" id="WP_281046065.1">
    <property type="nucleotide sequence ID" value="NZ_JARYGZ010000004.1"/>
</dbReference>
<dbReference type="EC" id="3.5.2.6" evidence="3"/>
<dbReference type="Pfam" id="PF00753">
    <property type="entry name" value="Lactamase_B"/>
    <property type="match status" value="1"/>
</dbReference>
<dbReference type="SMART" id="SM00849">
    <property type="entry name" value="Lactamase_B"/>
    <property type="match status" value="1"/>
</dbReference>
<evidence type="ECO:0000313" key="3">
    <source>
        <dbReference type="EMBL" id="MDH7640708.1"/>
    </source>
</evidence>
<gene>
    <name evidence="3" type="primary">bla</name>
    <name evidence="3" type="ORF">QGN17_18385</name>
</gene>
<evidence type="ECO:0000259" key="2">
    <source>
        <dbReference type="SMART" id="SM00849"/>
    </source>
</evidence>
<dbReference type="Proteomes" id="UP001160625">
    <property type="component" value="Unassembled WGS sequence"/>
</dbReference>
<feature type="chain" id="PRO_5047216849" evidence="1">
    <location>
        <begin position="21"/>
        <end position="301"/>
    </location>
</feature>
<sequence length="301" mass="31990">MRIALGLLGALLVAATPAKSADDPLLRPIASEHAKQWLMPQPPTRIYGNTYLVGFGGLNVGLIKTRAGLILIDGAVPQAVHDIEANIRTLGFRLKDVKLILSTEPHFDHAGGLAALSRDTGATVLSSAPAAIVLRQGRSNADDPQMAWLEPYPPVTRLRTVRDGEAIRLGGVTVTAHATPGHTPGSMSWGWRSCEGKTCRSVLFGSSLNPLTAGDYRFSDPAHAVALANFRRTIATVRRLPCDILITAHPGQSGGDVKFAKLLQSRDPNPFVDPEACRTYADAAATALDKQIAKEKSGAPS</sequence>
<dbReference type="CDD" id="cd16290">
    <property type="entry name" value="AIM-1_SMB-1-like_MBL-B3"/>
    <property type="match status" value="1"/>
</dbReference>